<dbReference type="InterPro" id="IPR036005">
    <property type="entry name" value="Creatinase/aminopeptidase-like"/>
</dbReference>
<dbReference type="EMBL" id="MCGO01000021">
    <property type="protein sequence ID" value="ORY44776.1"/>
    <property type="molecule type" value="Genomic_DNA"/>
</dbReference>
<dbReference type="STRING" id="329046.A0A1Y2CCX3"/>
<evidence type="ECO:0000256" key="13">
    <source>
        <dbReference type="ARBA" id="ARBA00044284"/>
    </source>
</evidence>
<dbReference type="GO" id="GO:0006508">
    <property type="term" value="P:proteolysis"/>
    <property type="evidence" value="ECO:0007669"/>
    <property type="project" value="UniProtKB-KW"/>
</dbReference>
<dbReference type="GO" id="GO:0070006">
    <property type="term" value="F:metalloaminopeptidase activity"/>
    <property type="evidence" value="ECO:0007669"/>
    <property type="project" value="InterPro"/>
</dbReference>
<keyword evidence="3" id="KW-0645">Protease</keyword>
<dbReference type="SUPFAM" id="SSF55920">
    <property type="entry name" value="Creatinase/aminopeptidase"/>
    <property type="match status" value="1"/>
</dbReference>
<keyword evidence="7" id="KW-0482">Metalloprotease</keyword>
<dbReference type="InterPro" id="IPR052433">
    <property type="entry name" value="X-Pro_dipept-like"/>
</dbReference>
<evidence type="ECO:0000259" key="16">
    <source>
        <dbReference type="SMART" id="SM01011"/>
    </source>
</evidence>
<comment type="cofactor">
    <cofactor evidence="1">
        <name>Mn(2+)</name>
        <dbReference type="ChEBI" id="CHEBI:29035"/>
    </cofactor>
</comment>
<keyword evidence="18" id="KW-1185">Reference proteome</keyword>
<dbReference type="AlphaFoldDB" id="A0A1Y2CCX3"/>
<name>A0A1Y2CCX3_9FUNG</name>
<evidence type="ECO:0000256" key="12">
    <source>
        <dbReference type="ARBA" id="ARBA00044252"/>
    </source>
</evidence>
<dbReference type="FunFam" id="3.90.230.10:FF:000002">
    <property type="entry name" value="Xaa-Pro aminopeptidase 3"/>
    <property type="match status" value="1"/>
</dbReference>
<dbReference type="Proteomes" id="UP000193642">
    <property type="component" value="Unassembled WGS sequence"/>
</dbReference>
<accession>A0A1Y2CCX3</accession>
<keyword evidence="6" id="KW-0224">Dipeptidase</keyword>
<gene>
    <name evidence="17" type="ORF">BCR33DRAFT_716735</name>
</gene>
<dbReference type="Gene3D" id="3.40.350.10">
    <property type="entry name" value="Creatinase/prolidase N-terminal domain"/>
    <property type="match status" value="1"/>
</dbReference>
<keyword evidence="4" id="KW-0479">Metal-binding</keyword>
<dbReference type="Gene3D" id="3.90.230.10">
    <property type="entry name" value="Creatinase/methionine aminopeptidase superfamily"/>
    <property type="match status" value="1"/>
</dbReference>
<evidence type="ECO:0000256" key="5">
    <source>
        <dbReference type="ARBA" id="ARBA00022801"/>
    </source>
</evidence>
<evidence type="ECO:0000256" key="9">
    <source>
        <dbReference type="ARBA" id="ARBA00043990"/>
    </source>
</evidence>
<evidence type="ECO:0000256" key="11">
    <source>
        <dbReference type="ARBA" id="ARBA00044141"/>
    </source>
</evidence>
<keyword evidence="5" id="KW-0378">Hydrolase</keyword>
<evidence type="ECO:0000256" key="8">
    <source>
        <dbReference type="ARBA" id="ARBA00023211"/>
    </source>
</evidence>
<dbReference type="EC" id="3.4.13.9" evidence="10"/>
<evidence type="ECO:0000256" key="1">
    <source>
        <dbReference type="ARBA" id="ARBA00001936"/>
    </source>
</evidence>
<evidence type="ECO:0000256" key="15">
    <source>
        <dbReference type="ARBA" id="ARBA00048994"/>
    </source>
</evidence>
<evidence type="ECO:0000256" key="4">
    <source>
        <dbReference type="ARBA" id="ARBA00022723"/>
    </source>
</evidence>
<comment type="caution">
    <text evidence="17">The sequence shown here is derived from an EMBL/GenBank/DDBJ whole genome shotgun (WGS) entry which is preliminary data.</text>
</comment>
<dbReference type="Pfam" id="PF00557">
    <property type="entry name" value="Peptidase_M24"/>
    <property type="match status" value="1"/>
</dbReference>
<dbReference type="CDD" id="cd01087">
    <property type="entry name" value="Prolidase"/>
    <property type="match status" value="1"/>
</dbReference>
<evidence type="ECO:0000256" key="10">
    <source>
        <dbReference type="ARBA" id="ARBA00044051"/>
    </source>
</evidence>
<comment type="similarity">
    <text evidence="9">Belongs to the peptidase M24B family. Eukaryotic-type prolidase subfamily.</text>
</comment>
<dbReference type="Pfam" id="PF05195">
    <property type="entry name" value="AMP_N"/>
    <property type="match status" value="1"/>
</dbReference>
<keyword evidence="8" id="KW-0464">Manganese</keyword>
<dbReference type="PANTHER" id="PTHR48480:SF2">
    <property type="entry name" value="PEPTIDASE D"/>
    <property type="match status" value="1"/>
</dbReference>
<evidence type="ECO:0000256" key="6">
    <source>
        <dbReference type="ARBA" id="ARBA00022997"/>
    </source>
</evidence>
<evidence type="ECO:0000256" key="7">
    <source>
        <dbReference type="ARBA" id="ARBA00023049"/>
    </source>
</evidence>
<dbReference type="GO" id="GO:0030145">
    <property type="term" value="F:manganese ion binding"/>
    <property type="evidence" value="ECO:0007669"/>
    <property type="project" value="InterPro"/>
</dbReference>
<dbReference type="SMART" id="SM01011">
    <property type="entry name" value="AMP_N"/>
    <property type="match status" value="1"/>
</dbReference>
<evidence type="ECO:0000256" key="3">
    <source>
        <dbReference type="ARBA" id="ARBA00022670"/>
    </source>
</evidence>
<dbReference type="GO" id="GO:0102009">
    <property type="term" value="F:proline dipeptidase activity"/>
    <property type="evidence" value="ECO:0007669"/>
    <property type="project" value="UniProtKB-EC"/>
</dbReference>
<dbReference type="InterPro" id="IPR007865">
    <property type="entry name" value="Aminopep_P_N"/>
</dbReference>
<dbReference type="InterPro" id="IPR000994">
    <property type="entry name" value="Pept_M24"/>
</dbReference>
<evidence type="ECO:0000313" key="17">
    <source>
        <dbReference type="EMBL" id="ORY44776.1"/>
    </source>
</evidence>
<comment type="catalytic activity">
    <reaction evidence="15">
        <text>Xaa-L-Pro dipeptide + H2O = an L-alpha-amino acid + L-proline</text>
        <dbReference type="Rhea" id="RHEA:76407"/>
        <dbReference type="ChEBI" id="CHEBI:15377"/>
        <dbReference type="ChEBI" id="CHEBI:59869"/>
        <dbReference type="ChEBI" id="CHEBI:60039"/>
        <dbReference type="ChEBI" id="CHEBI:195196"/>
        <dbReference type="EC" id="3.4.13.9"/>
    </reaction>
</comment>
<sequence>MVYVEPDIDYAAMHRECRAKVFAGMKEAGVTSGVALLKGGEPSFRHDTDHEHLFRQESHFFYLFGINEPDLYGLLDFSTGLSHVFIPRLDIDYEIWCGKIVPPSGYAQRYGIDCVHFVDELTEVLKVLGGPIHILSGINSDSKREIVKVDVQSLIDTEVIDAVLYRVMVESRAIKSGLELDLMRYVNNFASKAHINVMQNCKPGLMEFQLESLFLHYASFEGGSRYSAYTCICGCGPNGAVLHYGHAGAPNSGRIKDGDMCLLDMGAEYHCYASDITCSYPSNGKFTQKQKGIYNAVLDALLAVREAVKEGVEWVEMHLLAERMIVKGLVAEGIVLLGDKTLDQVLDLEIGALFFPHGLGHLMGMDTHDVGGYPQGISRHSRPGLSSLRLNRPLKAGMVLTNEPGCYFIEALLVPALDDPVKGPHLNRDLILGDYANFGGVRLEEDLIITVDGCENMTDVPRTVEDIEAVMSGQAWPSPDAATEKLWTRTTIKTQTLVKDGDVIKKSSVTTNVVYTPKV</sequence>
<dbReference type="SUPFAM" id="SSF53092">
    <property type="entry name" value="Creatinase/prolidase N-terminal domain"/>
    <property type="match status" value="1"/>
</dbReference>
<comment type="subunit">
    <text evidence="2">Homodimer.</text>
</comment>
<feature type="domain" description="Aminopeptidase P N-terminal" evidence="16">
    <location>
        <begin position="10"/>
        <end position="143"/>
    </location>
</feature>
<reference evidence="17 18" key="1">
    <citation type="submission" date="2016-07" db="EMBL/GenBank/DDBJ databases">
        <title>Pervasive Adenine N6-methylation of Active Genes in Fungi.</title>
        <authorList>
            <consortium name="DOE Joint Genome Institute"/>
            <person name="Mondo S.J."/>
            <person name="Dannebaum R.O."/>
            <person name="Kuo R.C."/>
            <person name="Labutti K."/>
            <person name="Haridas S."/>
            <person name="Kuo A."/>
            <person name="Salamov A."/>
            <person name="Ahrendt S.R."/>
            <person name="Lipzen A."/>
            <person name="Sullivan W."/>
            <person name="Andreopoulos W.B."/>
            <person name="Clum A."/>
            <person name="Lindquist E."/>
            <person name="Daum C."/>
            <person name="Ramamoorthy G.K."/>
            <person name="Gryganskyi A."/>
            <person name="Culley D."/>
            <person name="Magnuson J.K."/>
            <person name="James T.Y."/>
            <person name="O'Malley M.A."/>
            <person name="Stajich J.E."/>
            <person name="Spatafora J.W."/>
            <person name="Visel A."/>
            <person name="Grigoriev I.V."/>
        </authorList>
    </citation>
    <scope>NUCLEOTIDE SEQUENCE [LARGE SCALE GENOMIC DNA]</scope>
    <source>
        <strain evidence="17 18">JEL800</strain>
    </source>
</reference>
<evidence type="ECO:0000256" key="14">
    <source>
        <dbReference type="ARBA" id="ARBA00044351"/>
    </source>
</evidence>
<evidence type="ECO:0000313" key="18">
    <source>
        <dbReference type="Proteomes" id="UP000193642"/>
    </source>
</evidence>
<dbReference type="PANTHER" id="PTHR48480">
    <property type="match status" value="1"/>
</dbReference>
<proteinExistence type="inferred from homology"/>
<dbReference type="InterPro" id="IPR029149">
    <property type="entry name" value="Creatin/AminoP/Spt16_N"/>
</dbReference>
<protein>
    <recommendedName>
        <fullName evidence="11">Xaa-Pro dipeptidase</fullName>
        <ecNumber evidence="10">3.4.13.9</ecNumber>
    </recommendedName>
    <alternativeName>
        <fullName evidence="14">Imidodipeptidase</fullName>
    </alternativeName>
    <alternativeName>
        <fullName evidence="12">Peptidase D</fullName>
    </alternativeName>
    <alternativeName>
        <fullName evidence="13">Proline dipeptidase</fullName>
    </alternativeName>
</protein>
<dbReference type="OrthoDB" id="10261878at2759"/>
<organism evidence="17 18">
    <name type="scientific">Rhizoclosmatium globosum</name>
    <dbReference type="NCBI Taxonomy" id="329046"/>
    <lineage>
        <taxon>Eukaryota</taxon>
        <taxon>Fungi</taxon>
        <taxon>Fungi incertae sedis</taxon>
        <taxon>Chytridiomycota</taxon>
        <taxon>Chytridiomycota incertae sedis</taxon>
        <taxon>Chytridiomycetes</taxon>
        <taxon>Chytridiales</taxon>
        <taxon>Chytriomycetaceae</taxon>
        <taxon>Rhizoclosmatium</taxon>
    </lineage>
</organism>
<evidence type="ECO:0000256" key="2">
    <source>
        <dbReference type="ARBA" id="ARBA00011738"/>
    </source>
</evidence>